<keyword evidence="2" id="KW-0812">Transmembrane</keyword>
<sequence>MQHVIVIINNKYFTIDKTNYFSLLDFFFVHAFVAILQHYYLFCKNRYNIVTLQIILHFCLFLHGAERTKRVKTCFCTAQKGQKEQKHASARCRKVKKRKNTLLHDAERSKRAKTCFCTMQKGQKEQKHASARRRKGKKRKNTFLSDSERAKRGKSAFLSDSEGLKSEKTRF</sequence>
<organism evidence="3 4">
    <name type="scientific">Segatella salivae DSM 15606</name>
    <dbReference type="NCBI Taxonomy" id="888832"/>
    <lineage>
        <taxon>Bacteria</taxon>
        <taxon>Pseudomonadati</taxon>
        <taxon>Bacteroidota</taxon>
        <taxon>Bacteroidia</taxon>
        <taxon>Bacteroidales</taxon>
        <taxon>Prevotellaceae</taxon>
        <taxon>Segatella</taxon>
    </lineage>
</organism>
<feature type="compositionally biased region" description="Basic and acidic residues" evidence="1">
    <location>
        <begin position="162"/>
        <end position="171"/>
    </location>
</feature>
<feature type="compositionally biased region" description="Basic residues" evidence="1">
    <location>
        <begin position="129"/>
        <end position="141"/>
    </location>
</feature>
<keyword evidence="2" id="KW-0472">Membrane</keyword>
<keyword evidence="4" id="KW-1185">Reference proteome</keyword>
<dbReference type="EMBL" id="AEQO01000115">
    <property type="protein sequence ID" value="EFV04580.1"/>
    <property type="molecule type" value="Genomic_DNA"/>
</dbReference>
<name>E6MNZ3_9BACT</name>
<evidence type="ECO:0000313" key="3">
    <source>
        <dbReference type="EMBL" id="EFV04580.1"/>
    </source>
</evidence>
<reference evidence="3 4" key="1">
    <citation type="submission" date="2010-12" db="EMBL/GenBank/DDBJ databases">
        <authorList>
            <person name="Muzny D."/>
            <person name="Qin X."/>
            <person name="Deng J."/>
            <person name="Jiang H."/>
            <person name="Liu Y."/>
            <person name="Qu J."/>
            <person name="Song X.-Z."/>
            <person name="Zhang L."/>
            <person name="Thornton R."/>
            <person name="Coyle M."/>
            <person name="Francisco L."/>
            <person name="Jackson L."/>
            <person name="Javaid M."/>
            <person name="Korchina V."/>
            <person name="Kovar C."/>
            <person name="Mata R."/>
            <person name="Mathew T."/>
            <person name="Ngo R."/>
            <person name="Nguyen L."/>
            <person name="Nguyen N."/>
            <person name="Okwuonu G."/>
            <person name="Ongeri F."/>
            <person name="Pham C."/>
            <person name="Simmons D."/>
            <person name="Wilczek-Boney K."/>
            <person name="Hale W."/>
            <person name="Jakkamsetti A."/>
            <person name="Pham P."/>
            <person name="Ruth R."/>
            <person name="San Lucas F."/>
            <person name="Warren J."/>
            <person name="Zhang J."/>
            <person name="Zhao Z."/>
            <person name="Zhou C."/>
            <person name="Zhu D."/>
            <person name="Lee S."/>
            <person name="Bess C."/>
            <person name="Blankenburg K."/>
            <person name="Forbes L."/>
            <person name="Fu Q."/>
            <person name="Gubbala S."/>
            <person name="Hirani K."/>
            <person name="Jayaseelan J.C."/>
            <person name="Lara F."/>
            <person name="Munidasa M."/>
            <person name="Palculict T."/>
            <person name="Patil S."/>
            <person name="Pu L.-L."/>
            <person name="Saada N."/>
            <person name="Tang L."/>
            <person name="Weissenberger G."/>
            <person name="Zhu Y."/>
            <person name="Hemphill L."/>
            <person name="Shang Y."/>
            <person name="Youmans B."/>
            <person name="Ayvaz T."/>
            <person name="Ross M."/>
            <person name="Santibanez J."/>
            <person name="Aqrawi P."/>
            <person name="Gross S."/>
            <person name="Joshi V."/>
            <person name="Fowler G."/>
            <person name="Nazareth L."/>
            <person name="Reid J."/>
            <person name="Worley K."/>
            <person name="Petrosino J."/>
            <person name="Highlander S."/>
            <person name="Gibbs R."/>
        </authorList>
    </citation>
    <scope>NUCLEOTIDE SEQUENCE [LARGE SCALE GENOMIC DNA]</scope>
    <source>
        <strain evidence="3 4">DSM 15606</strain>
    </source>
</reference>
<evidence type="ECO:0000256" key="2">
    <source>
        <dbReference type="SAM" id="Phobius"/>
    </source>
</evidence>
<keyword evidence="2" id="KW-1133">Transmembrane helix</keyword>
<dbReference type="HOGENOM" id="CLU_1561523_0_0_10"/>
<evidence type="ECO:0000313" key="4">
    <source>
        <dbReference type="Proteomes" id="UP000003874"/>
    </source>
</evidence>
<protein>
    <submittedName>
        <fullName evidence="3">Uncharacterized protein</fullName>
    </submittedName>
</protein>
<dbReference type="AlphaFoldDB" id="E6MNZ3"/>
<gene>
    <name evidence="3" type="ORF">HMPREF9420_1211</name>
</gene>
<feature type="region of interest" description="Disordered" evidence="1">
    <location>
        <begin position="120"/>
        <end position="171"/>
    </location>
</feature>
<comment type="caution">
    <text evidence="3">The sequence shown here is derived from an EMBL/GenBank/DDBJ whole genome shotgun (WGS) entry which is preliminary data.</text>
</comment>
<evidence type="ECO:0000256" key="1">
    <source>
        <dbReference type="SAM" id="MobiDB-lite"/>
    </source>
</evidence>
<accession>E6MNZ3</accession>
<feature type="transmembrane region" description="Helical" evidence="2">
    <location>
        <begin position="20"/>
        <end position="41"/>
    </location>
</feature>
<feature type="transmembrane region" description="Helical" evidence="2">
    <location>
        <begin position="47"/>
        <end position="65"/>
    </location>
</feature>
<proteinExistence type="predicted"/>
<dbReference type="Proteomes" id="UP000003874">
    <property type="component" value="Unassembled WGS sequence"/>
</dbReference>